<evidence type="ECO:0000256" key="7">
    <source>
        <dbReference type="ARBA" id="ARBA00022840"/>
    </source>
</evidence>
<dbReference type="STRING" id="706587.Desti_4909"/>
<feature type="domain" description="PAC" evidence="12">
    <location>
        <begin position="116"/>
        <end position="166"/>
    </location>
</feature>
<dbReference type="Gene3D" id="1.10.287.130">
    <property type="match status" value="1"/>
</dbReference>
<keyword evidence="3" id="KW-0597">Phosphoprotein</keyword>
<dbReference type="InterPro" id="IPR003661">
    <property type="entry name" value="HisK_dim/P_dom"/>
</dbReference>
<dbReference type="AlphaFoldDB" id="I4CD82"/>
<keyword evidence="9" id="KW-0175">Coiled coil</keyword>
<organism evidence="13 14">
    <name type="scientific">Desulfomonile tiedjei (strain ATCC 49306 / DSM 6799 / DCB-1)</name>
    <dbReference type="NCBI Taxonomy" id="706587"/>
    <lineage>
        <taxon>Bacteria</taxon>
        <taxon>Pseudomonadati</taxon>
        <taxon>Thermodesulfobacteriota</taxon>
        <taxon>Desulfomonilia</taxon>
        <taxon>Desulfomonilales</taxon>
        <taxon>Desulfomonilaceae</taxon>
        <taxon>Desulfomonile</taxon>
    </lineage>
</organism>
<dbReference type="SUPFAM" id="SSF47384">
    <property type="entry name" value="Homodimeric domain of signal transducing histidine kinase"/>
    <property type="match status" value="1"/>
</dbReference>
<dbReference type="InterPro" id="IPR036890">
    <property type="entry name" value="HATPase_C_sf"/>
</dbReference>
<accession>I4CD82</accession>
<dbReference type="Gene3D" id="3.30.565.10">
    <property type="entry name" value="Histidine kinase-like ATPase, C-terminal domain"/>
    <property type="match status" value="1"/>
</dbReference>
<evidence type="ECO:0000313" key="13">
    <source>
        <dbReference type="EMBL" id="AFM27523.1"/>
    </source>
</evidence>
<evidence type="ECO:0000256" key="6">
    <source>
        <dbReference type="ARBA" id="ARBA00022777"/>
    </source>
</evidence>
<dbReference type="PROSITE" id="PS50113">
    <property type="entry name" value="PAC"/>
    <property type="match status" value="1"/>
</dbReference>
<dbReference type="Pfam" id="PF13426">
    <property type="entry name" value="PAS_9"/>
    <property type="match status" value="1"/>
</dbReference>
<dbReference type="Pfam" id="PF00512">
    <property type="entry name" value="HisKA"/>
    <property type="match status" value="1"/>
</dbReference>
<comment type="catalytic activity">
    <reaction evidence="1">
        <text>ATP + protein L-histidine = ADP + protein N-phospho-L-histidine.</text>
        <dbReference type="EC" id="2.7.13.3"/>
    </reaction>
</comment>
<dbReference type="InterPro" id="IPR004358">
    <property type="entry name" value="Sig_transdc_His_kin-like_C"/>
</dbReference>
<dbReference type="EMBL" id="CP003360">
    <property type="protein sequence ID" value="AFM27523.1"/>
    <property type="molecule type" value="Genomic_DNA"/>
</dbReference>
<keyword evidence="8" id="KW-0902">Two-component regulatory system</keyword>
<keyword evidence="7" id="KW-0067">ATP-binding</keyword>
<dbReference type="SUPFAM" id="SSF55874">
    <property type="entry name" value="ATPase domain of HSP90 chaperone/DNA topoisomerase II/histidine kinase"/>
    <property type="match status" value="1"/>
</dbReference>
<dbReference type="PRINTS" id="PR00344">
    <property type="entry name" value="BCTRLSENSOR"/>
</dbReference>
<evidence type="ECO:0000256" key="9">
    <source>
        <dbReference type="SAM" id="Coils"/>
    </source>
</evidence>
<dbReference type="InterPro" id="IPR003594">
    <property type="entry name" value="HATPase_dom"/>
</dbReference>
<evidence type="ECO:0000256" key="1">
    <source>
        <dbReference type="ARBA" id="ARBA00000085"/>
    </source>
</evidence>
<dbReference type="eggNOG" id="COG4191">
    <property type="taxonomic scope" value="Bacteria"/>
</dbReference>
<dbReference type="SMART" id="SM00086">
    <property type="entry name" value="PAC"/>
    <property type="match status" value="1"/>
</dbReference>
<dbReference type="PANTHER" id="PTHR43065:SF10">
    <property type="entry name" value="PEROXIDE STRESS-ACTIVATED HISTIDINE KINASE MAK3"/>
    <property type="match status" value="1"/>
</dbReference>
<dbReference type="SMART" id="SM00387">
    <property type="entry name" value="HATPase_c"/>
    <property type="match status" value="1"/>
</dbReference>
<feature type="coiled-coil region" evidence="9">
    <location>
        <begin position="8"/>
        <end position="52"/>
    </location>
</feature>
<dbReference type="CDD" id="cd00130">
    <property type="entry name" value="PAS"/>
    <property type="match status" value="2"/>
</dbReference>
<dbReference type="Gene3D" id="3.30.450.20">
    <property type="entry name" value="PAS domain"/>
    <property type="match status" value="2"/>
</dbReference>
<dbReference type="InterPro" id="IPR035965">
    <property type="entry name" value="PAS-like_dom_sf"/>
</dbReference>
<evidence type="ECO:0000259" key="12">
    <source>
        <dbReference type="PROSITE" id="PS50113"/>
    </source>
</evidence>
<dbReference type="KEGG" id="dti:Desti_4909"/>
<dbReference type="GO" id="GO:0000155">
    <property type="term" value="F:phosphorelay sensor kinase activity"/>
    <property type="evidence" value="ECO:0007669"/>
    <property type="project" value="InterPro"/>
</dbReference>
<evidence type="ECO:0000256" key="4">
    <source>
        <dbReference type="ARBA" id="ARBA00022679"/>
    </source>
</evidence>
<dbReference type="GO" id="GO:0005524">
    <property type="term" value="F:ATP binding"/>
    <property type="evidence" value="ECO:0007669"/>
    <property type="project" value="UniProtKB-KW"/>
</dbReference>
<feature type="domain" description="PAS" evidence="11">
    <location>
        <begin position="62"/>
        <end position="112"/>
    </location>
</feature>
<dbReference type="InterPro" id="IPR000014">
    <property type="entry name" value="PAS"/>
</dbReference>
<dbReference type="Pfam" id="PF08447">
    <property type="entry name" value="PAS_3"/>
    <property type="match status" value="1"/>
</dbReference>
<dbReference type="HOGENOM" id="CLU_000445_114_39_7"/>
<keyword evidence="4" id="KW-0808">Transferase</keyword>
<evidence type="ECO:0000256" key="5">
    <source>
        <dbReference type="ARBA" id="ARBA00022741"/>
    </source>
</evidence>
<sequence>MMIRAKTKRDLEQEILELKCRIAEFELAEVHRKILEQALDKSENKFRTLTEKSVVGVYLIQDGVFQYVNPKLAEIFGYESHELIGKATASSLVFDEDRPLLEENLTKRLSGEIDAMNYQFRGIKKDGTVIYIEAYGSRMEYQGAPSVIGSLIDITHRLESEEALRRSERKYKTLVEEINDGYFVVQNERIIFANQAFCRMHGTLLDNIIGRHFLDFVSQDHRESLQAAYASVLEDRPPQGPLQYTRIGVPENEAATEVRARSVDLGEGPVIIGICRDISERLAMESKMREHERMAYLGHLSASLSHEIRNPLSSIKMNLQILSRKLDLDGYDQRRLEITVHEVSRLENILRQLLDLARPLTIETAPTDLSALAQGCVDLLRPKAQEKQIRIAEHYSPGLPFAKIDAGRLEQAVINLLLNAIEATPEYGNIKVWTSLAKTNGACVLELAVKDTGTGIEQHHMKHIFTPFHTTKSLGCGLGLSNVKRIVDAHSGEIEVHSKKGKGAIFVLRLPCMA</sequence>
<dbReference type="CDD" id="cd00082">
    <property type="entry name" value="HisKA"/>
    <property type="match status" value="1"/>
</dbReference>
<dbReference type="InterPro" id="IPR001610">
    <property type="entry name" value="PAC"/>
</dbReference>
<dbReference type="Proteomes" id="UP000006055">
    <property type="component" value="Chromosome"/>
</dbReference>
<keyword evidence="6" id="KW-0418">Kinase</keyword>
<dbReference type="PROSITE" id="PS50112">
    <property type="entry name" value="PAS"/>
    <property type="match status" value="2"/>
</dbReference>
<gene>
    <name evidence="13" type="ordered locus">Desti_4909</name>
</gene>
<feature type="domain" description="Histidine kinase" evidence="10">
    <location>
        <begin position="303"/>
        <end position="514"/>
    </location>
</feature>
<protein>
    <recommendedName>
        <fullName evidence="2">histidine kinase</fullName>
        <ecNumber evidence="2">2.7.13.3</ecNumber>
    </recommendedName>
</protein>
<dbReference type="SUPFAM" id="SSF55785">
    <property type="entry name" value="PYP-like sensor domain (PAS domain)"/>
    <property type="match status" value="2"/>
</dbReference>
<evidence type="ECO:0000256" key="3">
    <source>
        <dbReference type="ARBA" id="ARBA00022553"/>
    </source>
</evidence>
<dbReference type="InterPro" id="IPR036097">
    <property type="entry name" value="HisK_dim/P_sf"/>
</dbReference>
<dbReference type="InterPro" id="IPR000700">
    <property type="entry name" value="PAS-assoc_C"/>
</dbReference>
<dbReference type="InterPro" id="IPR005467">
    <property type="entry name" value="His_kinase_dom"/>
</dbReference>
<name>I4CD82_DESTA</name>
<dbReference type="RefSeq" id="WP_014812629.1">
    <property type="nucleotide sequence ID" value="NC_018025.1"/>
</dbReference>
<dbReference type="PANTHER" id="PTHR43065">
    <property type="entry name" value="SENSOR HISTIDINE KINASE"/>
    <property type="match status" value="1"/>
</dbReference>
<evidence type="ECO:0000259" key="11">
    <source>
        <dbReference type="PROSITE" id="PS50112"/>
    </source>
</evidence>
<dbReference type="NCBIfam" id="TIGR00229">
    <property type="entry name" value="sensory_box"/>
    <property type="match status" value="2"/>
</dbReference>
<dbReference type="SMART" id="SM00388">
    <property type="entry name" value="HisKA"/>
    <property type="match status" value="1"/>
</dbReference>
<evidence type="ECO:0000256" key="8">
    <source>
        <dbReference type="ARBA" id="ARBA00023012"/>
    </source>
</evidence>
<keyword evidence="14" id="KW-1185">Reference proteome</keyword>
<evidence type="ECO:0000313" key="14">
    <source>
        <dbReference type="Proteomes" id="UP000006055"/>
    </source>
</evidence>
<dbReference type="Pfam" id="PF02518">
    <property type="entry name" value="HATPase_c"/>
    <property type="match status" value="1"/>
</dbReference>
<dbReference type="EC" id="2.7.13.3" evidence="2"/>
<keyword evidence="5" id="KW-0547">Nucleotide-binding</keyword>
<evidence type="ECO:0000259" key="10">
    <source>
        <dbReference type="PROSITE" id="PS50109"/>
    </source>
</evidence>
<evidence type="ECO:0000256" key="2">
    <source>
        <dbReference type="ARBA" id="ARBA00012438"/>
    </source>
</evidence>
<dbReference type="PROSITE" id="PS50109">
    <property type="entry name" value="HIS_KIN"/>
    <property type="match status" value="1"/>
</dbReference>
<feature type="domain" description="PAS" evidence="11">
    <location>
        <begin position="167"/>
        <end position="236"/>
    </location>
</feature>
<dbReference type="SMART" id="SM00091">
    <property type="entry name" value="PAS"/>
    <property type="match status" value="2"/>
</dbReference>
<reference evidence="14" key="1">
    <citation type="submission" date="2012-06" db="EMBL/GenBank/DDBJ databases">
        <title>Complete sequence of chromosome of Desulfomonile tiedjei DSM 6799.</title>
        <authorList>
            <person name="Lucas S."/>
            <person name="Copeland A."/>
            <person name="Lapidus A."/>
            <person name="Glavina del Rio T."/>
            <person name="Dalin E."/>
            <person name="Tice H."/>
            <person name="Bruce D."/>
            <person name="Goodwin L."/>
            <person name="Pitluck S."/>
            <person name="Peters L."/>
            <person name="Ovchinnikova G."/>
            <person name="Zeytun A."/>
            <person name="Lu M."/>
            <person name="Kyrpides N."/>
            <person name="Mavromatis K."/>
            <person name="Ivanova N."/>
            <person name="Brettin T."/>
            <person name="Detter J.C."/>
            <person name="Han C."/>
            <person name="Larimer F."/>
            <person name="Land M."/>
            <person name="Hauser L."/>
            <person name="Markowitz V."/>
            <person name="Cheng J.-F."/>
            <person name="Hugenholtz P."/>
            <person name="Woyke T."/>
            <person name="Wu D."/>
            <person name="Spring S."/>
            <person name="Schroeder M."/>
            <person name="Brambilla E."/>
            <person name="Klenk H.-P."/>
            <person name="Eisen J.A."/>
        </authorList>
    </citation>
    <scope>NUCLEOTIDE SEQUENCE [LARGE SCALE GENOMIC DNA]</scope>
    <source>
        <strain evidence="14">ATCC 49306 / DSM 6799 / DCB-1</strain>
    </source>
</reference>
<proteinExistence type="predicted"/>
<dbReference type="InterPro" id="IPR013655">
    <property type="entry name" value="PAS_fold_3"/>
</dbReference>